<evidence type="ECO:0000256" key="3">
    <source>
        <dbReference type="SAM" id="MobiDB-lite"/>
    </source>
</evidence>
<dbReference type="Gene3D" id="1.10.10.1320">
    <property type="entry name" value="Anti-sigma factor, zinc-finger domain"/>
    <property type="match status" value="1"/>
</dbReference>
<keyword evidence="2" id="KW-0804">Transcription</keyword>
<dbReference type="InterPro" id="IPR041916">
    <property type="entry name" value="Anti_sigma_zinc_sf"/>
</dbReference>
<organism evidence="5 6">
    <name type="scientific">Micromonospora humida</name>
    <dbReference type="NCBI Taxonomy" id="2809018"/>
    <lineage>
        <taxon>Bacteria</taxon>
        <taxon>Bacillati</taxon>
        <taxon>Actinomycetota</taxon>
        <taxon>Actinomycetes</taxon>
        <taxon>Micromonosporales</taxon>
        <taxon>Micromonosporaceae</taxon>
        <taxon>Micromonospora</taxon>
    </lineage>
</organism>
<reference evidence="5 6" key="1">
    <citation type="submission" date="2021-02" db="EMBL/GenBank/DDBJ databases">
        <authorList>
            <person name="Ra J.-S."/>
        </authorList>
    </citation>
    <scope>NUCLEOTIDE SEQUENCE [LARGE SCALE GENOMIC DNA]</scope>
    <source>
        <strain evidence="5 6">MMS20-R1-14</strain>
    </source>
</reference>
<dbReference type="Proteomes" id="UP001518872">
    <property type="component" value="Unassembled WGS sequence"/>
</dbReference>
<dbReference type="EMBL" id="JAFEUC010000001">
    <property type="protein sequence ID" value="MBM7075235.1"/>
    <property type="molecule type" value="Genomic_DNA"/>
</dbReference>
<evidence type="ECO:0008006" key="7">
    <source>
        <dbReference type="Google" id="ProtNLM"/>
    </source>
</evidence>
<feature type="compositionally biased region" description="Pro residues" evidence="3">
    <location>
        <begin position="112"/>
        <end position="132"/>
    </location>
</feature>
<keyword evidence="6" id="KW-1185">Reference proteome</keyword>
<feature type="transmembrane region" description="Helical" evidence="4">
    <location>
        <begin position="158"/>
        <end position="177"/>
    </location>
</feature>
<evidence type="ECO:0000256" key="1">
    <source>
        <dbReference type="ARBA" id="ARBA00023015"/>
    </source>
</evidence>
<proteinExistence type="predicted"/>
<evidence type="ECO:0000313" key="6">
    <source>
        <dbReference type="Proteomes" id="UP001518872"/>
    </source>
</evidence>
<evidence type="ECO:0000313" key="5">
    <source>
        <dbReference type="EMBL" id="MBM7075235.1"/>
    </source>
</evidence>
<evidence type="ECO:0000256" key="2">
    <source>
        <dbReference type="ARBA" id="ARBA00023163"/>
    </source>
</evidence>
<keyword evidence="1" id="KW-0805">Transcription regulation</keyword>
<name>A0ABS2INF9_9ACTN</name>
<evidence type="ECO:0000256" key="4">
    <source>
        <dbReference type="SAM" id="Phobius"/>
    </source>
</evidence>
<sequence length="302" mass="30597">MTDLRSDSDAPGPVAHAPLEQCAPYLWGDLDPQDEWEFERHLGTCTICLDECDRLGPLVGAFSGLTPGEIADLRTGPADATAAPALPAADAAPTAAPDLGEAPATGGAIAPRPGPSAAPPDSSPSRPGPADRPPSRGVDGRGPAGRAPDRARRGRRRWLVAGTLAMVAAVSLGVTLGQRQQGGAPDARRSTVNPVAAGVTVEGVGAATRLSVTVSARTDGPGPASDVRATVLGLTAGVQYRLYAVAADTRTYQVAQWTATAGPQEVTGEIPAAIDTLAFFAVAETDGTALVSARIGRPAGPR</sequence>
<gene>
    <name evidence="5" type="ORF">JQX11_02545</name>
</gene>
<comment type="caution">
    <text evidence="5">The sequence shown here is derived from an EMBL/GenBank/DDBJ whole genome shotgun (WGS) entry which is preliminary data.</text>
</comment>
<keyword evidence="4" id="KW-0472">Membrane</keyword>
<accession>A0ABS2INF9</accession>
<feature type="region of interest" description="Disordered" evidence="3">
    <location>
        <begin position="87"/>
        <end position="154"/>
    </location>
</feature>
<keyword evidence="4" id="KW-0812">Transmembrane</keyword>
<feature type="compositionally biased region" description="Low complexity" evidence="3">
    <location>
        <begin position="87"/>
        <end position="99"/>
    </location>
</feature>
<keyword evidence="4" id="KW-1133">Transmembrane helix</keyword>
<protein>
    <recommendedName>
        <fullName evidence="7">Zinc-finger domain-containing protein</fullName>
    </recommendedName>
</protein>
<dbReference type="RefSeq" id="WP_204923276.1">
    <property type="nucleotide sequence ID" value="NZ_JAFEUC010000001.1"/>
</dbReference>